<feature type="domain" description="Dienelactone hydrolase" evidence="1">
    <location>
        <begin position="17"/>
        <end position="232"/>
    </location>
</feature>
<dbReference type="InterPro" id="IPR002925">
    <property type="entry name" value="Dienelactn_hydro"/>
</dbReference>
<dbReference type="PANTHER" id="PTHR46623:SF6">
    <property type="entry name" value="ALPHA_BETA-HYDROLASES SUPERFAMILY PROTEIN"/>
    <property type="match status" value="1"/>
</dbReference>
<keyword evidence="3" id="KW-1185">Reference proteome</keyword>
<accession>A0ABV7UWN9</accession>
<sequence length="234" mass="25155">MGERIEIEVPGTGRVGGWAARPQGAPRGALVVIQEIFGVNAHMRSVAEGYAADGYLALAPAFFDPVERDVELAYDEEGFRRGRELVGELGVDRALAIVDAAAGWLRGALDRDGSRGAGDSSRVGAVGFCWGGTLAYLANTRFGLPAVSYYGARNAQYLDEALRAPMMFHFGGKDGSIGPEVVARHRERHPDAAVFVYPDAGHAFNRDVDPSAYEPASAQLAHQRTLQLFQDALH</sequence>
<dbReference type="EMBL" id="JBHRYF010000009">
    <property type="protein sequence ID" value="MFC3661079.1"/>
    <property type="molecule type" value="Genomic_DNA"/>
</dbReference>
<dbReference type="InterPro" id="IPR051049">
    <property type="entry name" value="Dienelactone_hydrolase-like"/>
</dbReference>
<evidence type="ECO:0000313" key="3">
    <source>
        <dbReference type="Proteomes" id="UP001595724"/>
    </source>
</evidence>
<dbReference type="RefSeq" id="WP_386711801.1">
    <property type="nucleotide sequence ID" value="NZ_JBHRYF010000009.1"/>
</dbReference>
<comment type="caution">
    <text evidence="2">The sequence shown here is derived from an EMBL/GenBank/DDBJ whole genome shotgun (WGS) entry which is preliminary data.</text>
</comment>
<organism evidence="2 3">
    <name type="scientific">Luteimonas notoginsengisoli</name>
    <dbReference type="NCBI Taxonomy" id="1578200"/>
    <lineage>
        <taxon>Bacteria</taxon>
        <taxon>Pseudomonadati</taxon>
        <taxon>Pseudomonadota</taxon>
        <taxon>Gammaproteobacteria</taxon>
        <taxon>Lysobacterales</taxon>
        <taxon>Lysobacteraceae</taxon>
        <taxon>Luteimonas</taxon>
    </lineage>
</organism>
<dbReference type="GO" id="GO:0016787">
    <property type="term" value="F:hydrolase activity"/>
    <property type="evidence" value="ECO:0007669"/>
    <property type="project" value="UniProtKB-KW"/>
</dbReference>
<dbReference type="Pfam" id="PF01738">
    <property type="entry name" value="DLH"/>
    <property type="match status" value="1"/>
</dbReference>
<dbReference type="InterPro" id="IPR029058">
    <property type="entry name" value="AB_hydrolase_fold"/>
</dbReference>
<gene>
    <name evidence="2" type="ORF">ACFOM9_13495</name>
</gene>
<dbReference type="EC" id="3.1.-.-" evidence="2"/>
<dbReference type="Proteomes" id="UP001595724">
    <property type="component" value="Unassembled WGS sequence"/>
</dbReference>
<proteinExistence type="predicted"/>
<evidence type="ECO:0000259" key="1">
    <source>
        <dbReference type="Pfam" id="PF01738"/>
    </source>
</evidence>
<protein>
    <submittedName>
        <fullName evidence="2">Dienelactone hydrolase family protein</fullName>
        <ecNumber evidence="2">3.1.-.-</ecNumber>
    </submittedName>
</protein>
<dbReference type="PANTHER" id="PTHR46623">
    <property type="entry name" value="CARBOXYMETHYLENEBUTENOLIDASE-RELATED"/>
    <property type="match status" value="1"/>
</dbReference>
<keyword evidence="2" id="KW-0378">Hydrolase</keyword>
<dbReference type="SUPFAM" id="SSF53474">
    <property type="entry name" value="alpha/beta-Hydrolases"/>
    <property type="match status" value="1"/>
</dbReference>
<evidence type="ECO:0000313" key="2">
    <source>
        <dbReference type="EMBL" id="MFC3661079.1"/>
    </source>
</evidence>
<dbReference type="Gene3D" id="3.40.50.1820">
    <property type="entry name" value="alpha/beta hydrolase"/>
    <property type="match status" value="1"/>
</dbReference>
<reference evidence="3" key="1">
    <citation type="journal article" date="2019" name="Int. J. Syst. Evol. Microbiol.">
        <title>The Global Catalogue of Microorganisms (GCM) 10K type strain sequencing project: providing services to taxonomists for standard genome sequencing and annotation.</title>
        <authorList>
            <consortium name="The Broad Institute Genomics Platform"/>
            <consortium name="The Broad Institute Genome Sequencing Center for Infectious Disease"/>
            <person name="Wu L."/>
            <person name="Ma J."/>
        </authorList>
    </citation>
    <scope>NUCLEOTIDE SEQUENCE [LARGE SCALE GENOMIC DNA]</scope>
    <source>
        <strain evidence="3">KCTC 42211</strain>
    </source>
</reference>
<name>A0ABV7UWN9_9GAMM</name>